<name>A0A8J6MCG7_9FIRM</name>
<comment type="caution">
    <text evidence="2">The sequence shown here is derived from an EMBL/GenBank/DDBJ whole genome shotgun (WGS) entry which is preliminary data.</text>
</comment>
<gene>
    <name evidence="2" type="ORF">H8S62_07395</name>
</gene>
<keyword evidence="3" id="KW-1185">Reference proteome</keyword>
<proteinExistence type="predicted"/>
<dbReference type="EMBL" id="JACOPQ010000004">
    <property type="protein sequence ID" value="MBC5736836.1"/>
    <property type="molecule type" value="Genomic_DNA"/>
</dbReference>
<feature type="transmembrane region" description="Helical" evidence="1">
    <location>
        <begin position="76"/>
        <end position="94"/>
    </location>
</feature>
<dbReference type="PIRSF" id="PIRSF002599">
    <property type="entry name" value="Cold_shock_A"/>
    <property type="match status" value="1"/>
</dbReference>
<dbReference type="AlphaFoldDB" id="A0A8J6MCG7"/>
<keyword evidence="1" id="KW-0812">Transmembrane</keyword>
<evidence type="ECO:0000313" key="2">
    <source>
        <dbReference type="EMBL" id="MBC5736836.1"/>
    </source>
</evidence>
<evidence type="ECO:0000256" key="1">
    <source>
        <dbReference type="SAM" id="Phobius"/>
    </source>
</evidence>
<dbReference type="PROSITE" id="PS51257">
    <property type="entry name" value="PROKAR_LIPOPROTEIN"/>
    <property type="match status" value="1"/>
</dbReference>
<dbReference type="InterPro" id="IPR012156">
    <property type="entry name" value="Cold_shock_CspA"/>
</dbReference>
<dbReference type="Pfam" id="PF06961">
    <property type="entry name" value="DUF1294"/>
    <property type="match status" value="1"/>
</dbReference>
<organism evidence="2 3">
    <name type="scientific">Lawsonibacter faecis</name>
    <dbReference type="NCBI Taxonomy" id="2763052"/>
    <lineage>
        <taxon>Bacteria</taxon>
        <taxon>Bacillati</taxon>
        <taxon>Bacillota</taxon>
        <taxon>Clostridia</taxon>
        <taxon>Eubacteriales</taxon>
        <taxon>Oscillospiraceae</taxon>
        <taxon>Lawsonibacter</taxon>
    </lineage>
</organism>
<sequence length="95" mass="11187">MRELIADYGLWILIWLGCLNLLGFCLMGFDKRRARREGWRVRERSFFIVAALGGALGTVLGMYVFRHKTRHWYFKYGLPAIIIAEAAAFGWLWFR</sequence>
<accession>A0A8J6MCG7</accession>
<dbReference type="InterPro" id="IPR010718">
    <property type="entry name" value="DUF1294"/>
</dbReference>
<reference evidence="2" key="1">
    <citation type="submission" date="2020-08" db="EMBL/GenBank/DDBJ databases">
        <title>Genome public.</title>
        <authorList>
            <person name="Liu C."/>
            <person name="Sun Q."/>
        </authorList>
    </citation>
    <scope>NUCLEOTIDE SEQUENCE</scope>
    <source>
        <strain evidence="2">NSJ-52</strain>
    </source>
</reference>
<keyword evidence="1" id="KW-0472">Membrane</keyword>
<dbReference type="GO" id="GO:0003676">
    <property type="term" value="F:nucleic acid binding"/>
    <property type="evidence" value="ECO:0007669"/>
    <property type="project" value="InterPro"/>
</dbReference>
<keyword evidence="1" id="KW-1133">Transmembrane helix</keyword>
<evidence type="ECO:0000313" key="3">
    <source>
        <dbReference type="Proteomes" id="UP000607645"/>
    </source>
</evidence>
<feature type="transmembrane region" description="Helical" evidence="1">
    <location>
        <begin position="45"/>
        <end position="64"/>
    </location>
</feature>
<protein>
    <submittedName>
        <fullName evidence="2">DUF1294 domain-containing protein</fullName>
    </submittedName>
</protein>
<dbReference type="Proteomes" id="UP000607645">
    <property type="component" value="Unassembled WGS sequence"/>
</dbReference>
<dbReference type="RefSeq" id="WP_155148533.1">
    <property type="nucleotide sequence ID" value="NZ_JACOPQ010000004.1"/>
</dbReference>
<feature type="transmembrane region" description="Helical" evidence="1">
    <location>
        <begin position="12"/>
        <end position="29"/>
    </location>
</feature>